<accession>A0A412VJF2</accession>
<dbReference type="RefSeq" id="WP_005778674.1">
    <property type="nucleotide sequence ID" value="NZ_QRYT01000037.1"/>
</dbReference>
<reference evidence="1 2" key="1">
    <citation type="submission" date="2018-08" db="EMBL/GenBank/DDBJ databases">
        <title>A genome reference for cultivated species of the human gut microbiota.</title>
        <authorList>
            <person name="Zou Y."/>
            <person name="Xue W."/>
            <person name="Luo G."/>
        </authorList>
    </citation>
    <scope>NUCLEOTIDE SEQUENCE [LARGE SCALE GENOMIC DNA]</scope>
    <source>
        <strain evidence="1 2">AF14-8</strain>
    </source>
</reference>
<dbReference type="AlphaFoldDB" id="A0A412VJF2"/>
<sequence length="96" mass="10760">MGIQLPKTETEYLNALIDAAELGAQRALAKAGCLKPYLKLREAYRIYGEGTVDRWIEEGLVDEIKDGDRNSSVRIDRIQIEAVAKTCNRASYLSKD</sequence>
<evidence type="ECO:0000313" key="2">
    <source>
        <dbReference type="Proteomes" id="UP000285379"/>
    </source>
</evidence>
<comment type="caution">
    <text evidence="1">The sequence shown here is derived from an EMBL/GenBank/DDBJ whole genome shotgun (WGS) entry which is preliminary data.</text>
</comment>
<name>A0A412VJF2_PHOVU</name>
<gene>
    <name evidence="1" type="ORF">DWW27_14895</name>
</gene>
<protein>
    <submittedName>
        <fullName evidence="1">Uncharacterized protein</fullName>
    </submittedName>
</protein>
<evidence type="ECO:0000313" key="1">
    <source>
        <dbReference type="EMBL" id="RGV06637.1"/>
    </source>
</evidence>
<organism evidence="1 2">
    <name type="scientific">Phocaeicola vulgatus</name>
    <name type="common">Bacteroides vulgatus</name>
    <dbReference type="NCBI Taxonomy" id="821"/>
    <lineage>
        <taxon>Bacteria</taxon>
        <taxon>Pseudomonadati</taxon>
        <taxon>Bacteroidota</taxon>
        <taxon>Bacteroidia</taxon>
        <taxon>Bacteroidales</taxon>
        <taxon>Bacteroidaceae</taxon>
        <taxon>Phocaeicola</taxon>
    </lineage>
</organism>
<dbReference type="EMBL" id="QRYT01000037">
    <property type="protein sequence ID" value="RGV06637.1"/>
    <property type="molecule type" value="Genomic_DNA"/>
</dbReference>
<proteinExistence type="predicted"/>
<dbReference type="Proteomes" id="UP000285379">
    <property type="component" value="Unassembled WGS sequence"/>
</dbReference>